<dbReference type="RefSeq" id="WP_015757964.1">
    <property type="nucleotide sequence ID" value="NC_013216.1"/>
</dbReference>
<organism evidence="1 2">
    <name type="scientific">Desulfofarcimen acetoxidans (strain ATCC 49208 / DSM 771 / KCTC 5769 / VKM B-1644 / 5575)</name>
    <name type="common">Desulfotomaculum acetoxidans</name>
    <dbReference type="NCBI Taxonomy" id="485916"/>
    <lineage>
        <taxon>Bacteria</taxon>
        <taxon>Bacillati</taxon>
        <taxon>Bacillota</taxon>
        <taxon>Clostridia</taxon>
        <taxon>Eubacteriales</taxon>
        <taxon>Peptococcaceae</taxon>
        <taxon>Desulfofarcimen</taxon>
    </lineage>
</organism>
<dbReference type="Proteomes" id="UP000002217">
    <property type="component" value="Chromosome"/>
</dbReference>
<evidence type="ECO:0000313" key="1">
    <source>
        <dbReference type="EMBL" id="ACV63263.1"/>
    </source>
</evidence>
<gene>
    <name evidence="1" type="ordered locus">Dtox_2454</name>
</gene>
<reference evidence="1 2" key="1">
    <citation type="journal article" date="2009" name="Stand. Genomic Sci.">
        <title>Complete genome sequence of Desulfotomaculum acetoxidans type strain (5575).</title>
        <authorList>
            <person name="Spring S."/>
            <person name="Lapidus A."/>
            <person name="Schroder M."/>
            <person name="Gleim D."/>
            <person name="Sims D."/>
            <person name="Meincke L."/>
            <person name="Glavina Del Rio T."/>
            <person name="Tice H."/>
            <person name="Copeland A."/>
            <person name="Cheng J.F."/>
            <person name="Lucas S."/>
            <person name="Chen F."/>
            <person name="Nolan M."/>
            <person name="Bruce D."/>
            <person name="Goodwin L."/>
            <person name="Pitluck S."/>
            <person name="Ivanova N."/>
            <person name="Mavromatis K."/>
            <person name="Mikhailova N."/>
            <person name="Pati A."/>
            <person name="Chen A."/>
            <person name="Palaniappan K."/>
            <person name="Land M."/>
            <person name="Hauser L."/>
            <person name="Chang Y.J."/>
            <person name="Jeffries C.D."/>
            <person name="Chain P."/>
            <person name="Saunders E."/>
            <person name="Brettin T."/>
            <person name="Detter J.C."/>
            <person name="Goker M."/>
            <person name="Bristow J."/>
            <person name="Eisen J.A."/>
            <person name="Markowitz V."/>
            <person name="Hugenholtz P."/>
            <person name="Kyrpides N.C."/>
            <person name="Klenk H.P."/>
            <person name="Han C."/>
        </authorList>
    </citation>
    <scope>NUCLEOTIDE SEQUENCE [LARGE SCALE GENOMIC DNA]</scope>
    <source>
        <strain evidence="2">ATCC 49208 / DSM 771 / VKM B-1644</strain>
    </source>
</reference>
<sequence>MKGYFQTNHGHEKRSEQPYFLSLKMFPDGICTDLVAMEYHHGGELFVMTEESVEQTRQKLVKWAREVKINKY</sequence>
<dbReference type="AlphaFoldDB" id="C8W0K8"/>
<dbReference type="STRING" id="485916.Dtox_2454"/>
<proteinExistence type="predicted"/>
<protein>
    <submittedName>
        <fullName evidence="1">Uncharacterized protein</fullName>
    </submittedName>
</protein>
<dbReference type="EMBL" id="CP001720">
    <property type="protein sequence ID" value="ACV63263.1"/>
    <property type="molecule type" value="Genomic_DNA"/>
</dbReference>
<dbReference type="KEGG" id="dae:Dtox_2454"/>
<name>C8W0K8_DESAS</name>
<dbReference type="HOGENOM" id="CLU_2715752_0_0_9"/>
<evidence type="ECO:0000313" key="2">
    <source>
        <dbReference type="Proteomes" id="UP000002217"/>
    </source>
</evidence>
<keyword evidence="2" id="KW-1185">Reference proteome</keyword>
<accession>C8W0K8</accession>